<reference evidence="2 3" key="1">
    <citation type="submission" date="2023-01" db="EMBL/GenBank/DDBJ databases">
        <authorList>
            <person name="Whitehead M."/>
        </authorList>
    </citation>
    <scope>NUCLEOTIDE SEQUENCE [LARGE SCALE GENOMIC DNA]</scope>
</reference>
<proteinExistence type="predicted"/>
<dbReference type="Pfam" id="PF10274">
    <property type="entry name" value="ParcG"/>
    <property type="match status" value="2"/>
</dbReference>
<feature type="compositionally biased region" description="Basic and acidic residues" evidence="1">
    <location>
        <begin position="20"/>
        <end position="37"/>
    </location>
</feature>
<dbReference type="GO" id="GO:0030544">
    <property type="term" value="F:Hsp70 protein binding"/>
    <property type="evidence" value="ECO:0007669"/>
    <property type="project" value="TreeGrafter"/>
</dbReference>
<sequence>MTNNVNPTKNIVAVNTTKMNAREQEENTRHRQLRCSDEKLLSSSSSSSWWSQKAGLGVSGQSSKNAVTSGSLPLTVSRSSAGSTAFAIAYGRLGFPLATVHGVVDGQRLRWLVPPELVDYNAYLPVLADGLRERPMPYGACATFGLWELLAWDSQGDRVLSALPQTVFPIRRALDVGRRDWPTTVRALKSLQKLSSAGRKGLVGPAMVPYYRQLLSPINRYQHTSAGVIATDGLDAKGGFPLYTFAVYTKNVQLCPTTRYHVETRLNVTYNLSNLCNDTLCVLERTGGACAYSSIKSVVPTYQSCISVVGGTAASGSLDRIKVGYKALPK</sequence>
<accession>A0AAV0Y4M9</accession>
<gene>
    <name evidence="2" type="ORF">MEUPH1_LOCUS28527</name>
</gene>
<evidence type="ECO:0000256" key="1">
    <source>
        <dbReference type="SAM" id="MobiDB-lite"/>
    </source>
</evidence>
<evidence type="ECO:0000313" key="2">
    <source>
        <dbReference type="EMBL" id="CAI6374962.1"/>
    </source>
</evidence>
<name>A0AAV0Y4M9_9HEMI</name>
<feature type="region of interest" description="Disordered" evidence="1">
    <location>
        <begin position="18"/>
        <end position="37"/>
    </location>
</feature>
<dbReference type="GO" id="GO:0051879">
    <property type="term" value="F:Hsp90 protein binding"/>
    <property type="evidence" value="ECO:0007669"/>
    <property type="project" value="TreeGrafter"/>
</dbReference>
<comment type="caution">
    <text evidence="2">The sequence shown here is derived from an EMBL/GenBank/DDBJ whole genome shotgun (WGS) entry which is preliminary data.</text>
</comment>
<evidence type="ECO:0000313" key="3">
    <source>
        <dbReference type="Proteomes" id="UP001160148"/>
    </source>
</evidence>
<dbReference type="PANTHER" id="PTHR21207:SF2">
    <property type="entry name" value="PARKIN COREGULATED GENE PROTEIN"/>
    <property type="match status" value="1"/>
</dbReference>
<protein>
    <submittedName>
        <fullName evidence="2">Uncharacterized protein</fullName>
    </submittedName>
</protein>
<dbReference type="PANTHER" id="PTHR21207">
    <property type="entry name" value="PARKIN COREGULATED GENE PROTEIN PARK2 COREGULATED"/>
    <property type="match status" value="1"/>
</dbReference>
<dbReference type="Proteomes" id="UP001160148">
    <property type="component" value="Unassembled WGS sequence"/>
</dbReference>
<dbReference type="EMBL" id="CARXXK010001250">
    <property type="protein sequence ID" value="CAI6374962.1"/>
    <property type="molecule type" value="Genomic_DNA"/>
</dbReference>
<keyword evidence="3" id="KW-1185">Reference proteome</keyword>
<dbReference type="InterPro" id="IPR019399">
    <property type="entry name" value="Parkin_co-regulated_protein"/>
</dbReference>
<dbReference type="AlphaFoldDB" id="A0AAV0Y4M9"/>
<organism evidence="2 3">
    <name type="scientific">Macrosiphum euphorbiae</name>
    <name type="common">potato aphid</name>
    <dbReference type="NCBI Taxonomy" id="13131"/>
    <lineage>
        <taxon>Eukaryota</taxon>
        <taxon>Metazoa</taxon>
        <taxon>Ecdysozoa</taxon>
        <taxon>Arthropoda</taxon>
        <taxon>Hexapoda</taxon>
        <taxon>Insecta</taxon>
        <taxon>Pterygota</taxon>
        <taxon>Neoptera</taxon>
        <taxon>Paraneoptera</taxon>
        <taxon>Hemiptera</taxon>
        <taxon>Sternorrhyncha</taxon>
        <taxon>Aphidomorpha</taxon>
        <taxon>Aphidoidea</taxon>
        <taxon>Aphididae</taxon>
        <taxon>Macrosiphini</taxon>
        <taxon>Macrosiphum</taxon>
    </lineage>
</organism>